<dbReference type="KEGG" id="sgrg:L0C25_04600"/>
<dbReference type="AlphaFoldDB" id="A0AA46TJB1"/>
<dbReference type="SUPFAM" id="SSF54427">
    <property type="entry name" value="NTF2-like"/>
    <property type="match status" value="1"/>
</dbReference>
<organism evidence="1 2">
    <name type="scientific">Solicola gregarius</name>
    <dbReference type="NCBI Taxonomy" id="2908642"/>
    <lineage>
        <taxon>Bacteria</taxon>
        <taxon>Bacillati</taxon>
        <taxon>Actinomycetota</taxon>
        <taxon>Actinomycetes</taxon>
        <taxon>Propionibacteriales</taxon>
        <taxon>Nocardioidaceae</taxon>
        <taxon>Solicola</taxon>
    </lineage>
</organism>
<accession>A0AA46TJB1</accession>
<protein>
    <recommendedName>
        <fullName evidence="3">DUF4440 domain-containing protein</fullName>
    </recommendedName>
</protein>
<name>A0AA46TJB1_9ACTN</name>
<reference evidence="1" key="1">
    <citation type="submission" date="2022-01" db="EMBL/GenBank/DDBJ databases">
        <title>Nocardioidaceae gen. sp. A5X3R13.</title>
        <authorList>
            <person name="Lopez Marin M.A."/>
            <person name="Uhlik O."/>
        </authorList>
    </citation>
    <scope>NUCLEOTIDE SEQUENCE</scope>
    <source>
        <strain evidence="1">A5X3R13</strain>
    </source>
</reference>
<dbReference type="RefSeq" id="WP_271635254.1">
    <property type="nucleotide sequence ID" value="NZ_CP094970.1"/>
</dbReference>
<evidence type="ECO:0008006" key="3">
    <source>
        <dbReference type="Google" id="ProtNLM"/>
    </source>
</evidence>
<dbReference type="Proteomes" id="UP001164390">
    <property type="component" value="Chromosome"/>
</dbReference>
<sequence length="108" mass="11869">MTTSEQTTNDTAETIARFNDACRRRDKEALADVVHDDCLMVSAQPAPDGASYVGKDSCVASWAELLSPSLRVLGEVQTDTDLDAMRRPGVVPTVPRDRRCEAAVDRFR</sequence>
<keyword evidence="2" id="KW-1185">Reference proteome</keyword>
<dbReference type="EMBL" id="CP094970">
    <property type="protein sequence ID" value="UYM06361.1"/>
    <property type="molecule type" value="Genomic_DNA"/>
</dbReference>
<evidence type="ECO:0000313" key="1">
    <source>
        <dbReference type="EMBL" id="UYM06361.1"/>
    </source>
</evidence>
<dbReference type="InterPro" id="IPR032710">
    <property type="entry name" value="NTF2-like_dom_sf"/>
</dbReference>
<dbReference type="Gene3D" id="3.10.450.50">
    <property type="match status" value="1"/>
</dbReference>
<gene>
    <name evidence="1" type="ORF">L0C25_04600</name>
</gene>
<proteinExistence type="predicted"/>
<evidence type="ECO:0000313" key="2">
    <source>
        <dbReference type="Proteomes" id="UP001164390"/>
    </source>
</evidence>